<evidence type="ECO:0000313" key="4">
    <source>
        <dbReference type="EMBL" id="QQS99193.1"/>
    </source>
</evidence>
<sequence length="365" mass="40554">MQEEKKKILQMVQEGLITVEEAYTILNELDKANKESEKKEENLLNELSTVVLNKETPKENESLNKRVQFSKEKILGFVETAIQKIKDTDLDFNFGTSQEINHIFQDLPRDLKEIEIEIANGKLAIETWDQPDIRIECAAKVYRSETQAQAREEFLKNVHFTNEEGRVRFHVLQKSVKVDTKIFVPVRHYESISIRLFNGGITGGSLLVDTLKTKTANGAITLQKVEGKTCDAETGNGKITINDSRLEIVEAESLNGAIVVNGHYKQIDAQSFNGQISCQVLEAACESIQAKSVTGSIQLQLPSGTSADGELKSNLGSFNISIGGIDVIEEKSDVIQKVLKFKTQKNTLPSLHLFADTKTGAITVS</sequence>
<reference evidence="4 5" key="1">
    <citation type="submission" date="2021-01" db="EMBL/GenBank/DDBJ databases">
        <title>FDA dAtabase for Regulatory Grade micrObial Sequences (FDA-ARGOS): Supporting development and validation of Infectious Disease Dx tests.</title>
        <authorList>
            <person name="Nelson B."/>
            <person name="Plummer A."/>
            <person name="Tallon L."/>
            <person name="Sadzewicz L."/>
            <person name="Zhao X."/>
            <person name="Boylan J."/>
            <person name="Ott S."/>
            <person name="Bowen H."/>
            <person name="Vavikolanu K."/>
            <person name="Mehta A."/>
            <person name="Aluvathingal J."/>
            <person name="Nadendla S."/>
            <person name="Myers T."/>
            <person name="Yan Y."/>
            <person name="Sichtig H."/>
        </authorList>
    </citation>
    <scope>NUCLEOTIDE SEQUENCE [LARGE SCALE GENOMIC DNA]</scope>
    <source>
        <strain evidence="4 5">FDAARGOS_1161</strain>
    </source>
</reference>
<dbReference type="InterPro" id="IPR025164">
    <property type="entry name" value="Toastrack_DUF4097"/>
</dbReference>
<dbReference type="EMBL" id="CP068053">
    <property type="protein sequence ID" value="QQS99193.1"/>
    <property type="molecule type" value="Genomic_DNA"/>
</dbReference>
<name>A0A974NJX0_PERPY</name>
<protein>
    <submittedName>
        <fullName evidence="4">DUF4097 domain-containing protein</fullName>
    </submittedName>
</protein>
<dbReference type="KEGG" id="ppsr:I6J18_16320"/>
<accession>A0A974NJX0</accession>
<dbReference type="AlphaFoldDB" id="A0A974NJX0"/>
<proteinExistence type="predicted"/>
<dbReference type="Proteomes" id="UP000595254">
    <property type="component" value="Chromosome"/>
</dbReference>
<dbReference type="RefSeq" id="WP_040375803.1">
    <property type="nucleotide sequence ID" value="NZ_CP068053.1"/>
</dbReference>
<dbReference type="InterPro" id="IPR016599">
    <property type="entry name" value="UCP012569"/>
</dbReference>
<evidence type="ECO:0000256" key="1">
    <source>
        <dbReference type="SAM" id="Coils"/>
    </source>
</evidence>
<feature type="coiled-coil region" evidence="1">
    <location>
        <begin position="19"/>
        <end position="49"/>
    </location>
</feature>
<evidence type="ECO:0000313" key="5">
    <source>
        <dbReference type="Proteomes" id="UP000595254"/>
    </source>
</evidence>
<evidence type="ECO:0000259" key="2">
    <source>
        <dbReference type="Pfam" id="PF13349"/>
    </source>
</evidence>
<keyword evidence="1" id="KW-0175">Coiled coil</keyword>
<keyword evidence="5" id="KW-1185">Reference proteome</keyword>
<feature type="domain" description="YvlB/LiaX N-terminal" evidence="3">
    <location>
        <begin position="3"/>
        <end position="32"/>
    </location>
</feature>
<evidence type="ECO:0000259" key="3">
    <source>
        <dbReference type="Pfam" id="PF22746"/>
    </source>
</evidence>
<dbReference type="PIRSF" id="PIRSF012569">
    <property type="entry name" value="UCP012569"/>
    <property type="match status" value="1"/>
</dbReference>
<feature type="domain" description="DUF4097" evidence="2">
    <location>
        <begin position="112"/>
        <end position="327"/>
    </location>
</feature>
<dbReference type="InterPro" id="IPR053959">
    <property type="entry name" value="YvlB/LiaX_N"/>
</dbReference>
<dbReference type="Pfam" id="PF13349">
    <property type="entry name" value="DUF4097"/>
    <property type="match status" value="1"/>
</dbReference>
<dbReference type="Pfam" id="PF22746">
    <property type="entry name" value="SHOCT-like_DUF2089-C"/>
    <property type="match status" value="1"/>
</dbReference>
<organism evidence="4 5">
    <name type="scientific">Peribacillus psychrosaccharolyticus</name>
    <name type="common">Bacillus psychrosaccharolyticus</name>
    <dbReference type="NCBI Taxonomy" id="1407"/>
    <lineage>
        <taxon>Bacteria</taxon>
        <taxon>Bacillati</taxon>
        <taxon>Bacillota</taxon>
        <taxon>Bacilli</taxon>
        <taxon>Bacillales</taxon>
        <taxon>Bacillaceae</taxon>
        <taxon>Peribacillus</taxon>
    </lineage>
</organism>
<gene>
    <name evidence="4" type="ORF">I6J18_16320</name>
</gene>